<evidence type="ECO:0000259" key="1">
    <source>
        <dbReference type="Pfam" id="PF13100"/>
    </source>
</evidence>
<dbReference type="HOGENOM" id="CLU_014976_1_1_10"/>
<dbReference type="AlphaFoldDB" id="G5GDX4"/>
<evidence type="ECO:0000313" key="3">
    <source>
        <dbReference type="Proteomes" id="UP000015993"/>
    </source>
</evidence>
<dbReference type="STRING" id="679199.HMPREF9332_01776"/>
<dbReference type="Gene3D" id="2.60.450.10">
    <property type="entry name" value="Lipopolysaccharide (LPS) transport protein A like domain"/>
    <property type="match status" value="2"/>
</dbReference>
<proteinExistence type="predicted"/>
<dbReference type="Pfam" id="PF13100">
    <property type="entry name" value="OstA_2"/>
    <property type="match status" value="1"/>
</dbReference>
<gene>
    <name evidence="2" type="ORF">HMPREF9332_01776</name>
</gene>
<dbReference type="InterPro" id="IPR005653">
    <property type="entry name" value="OstA-like_N"/>
</dbReference>
<dbReference type="eggNOG" id="COG1452">
    <property type="taxonomic scope" value="Bacteria"/>
</dbReference>
<protein>
    <recommendedName>
        <fullName evidence="1">Organic solvent tolerance-like N-terminal domain-containing protein</fullName>
    </recommendedName>
</protein>
<keyword evidence="3" id="KW-1185">Reference proteome</keyword>
<accession>G5GDX4</accession>
<dbReference type="EMBL" id="ACZK01000032">
    <property type="protein sequence ID" value="EHG21257.1"/>
    <property type="molecule type" value="Genomic_DNA"/>
</dbReference>
<sequence>MDEVTRVTMERKERKQIYALVLVSILGLLWLGAYAAHPKKRVSERIFLVHADNLRYNEFEQPDAQRLSGKVHFRQGGMNMYADSAVYFQAANSFEAFGHVRILQGDTLSLVGEQLYYDGEAMLAQIRRNVILRHRKQVLRTDSLNFDRLYDVGYFFNGGQLIDGQNDLTSDWGEYYLGEQKASFNFNVKLKNPKFTLTTDTLHYNVRTKWAEVQGPSNIYHGKDVVYTERGYYNSEKEVYRLSNVSKRTELYHNAITHNGRITDYESRLLGDSLVYEKDDKMKVFGHAFYEDKKNRGQLMGDYGEYHEDLGIAMATGNALAKEYSQGKDTLFVHADTLRLYSYDLETDKPKTKDTKNIYRVLHGYFHVRSFRDDVQAVCDSLVFNSQKKLLTLYRDPIVWSDNRQVLGEEINVFTNDSTIDSIHVDRQALLVEQLQTDSAIVYNQITGQQMRSYFVNGQMDHNEVQGNVCIVYYPLDKDSVLDNVVYAETSKLRMTLANKKLKRIWGPATTGTVYPVALAPSDKTILPNFAWFDYIRPLNKSDLFNWRGKKKGSELKIMPRREAPLQHFSKD</sequence>
<organism evidence="2 3">
    <name type="scientific">Alloprevotella rava F0323</name>
    <dbReference type="NCBI Taxonomy" id="679199"/>
    <lineage>
        <taxon>Bacteria</taxon>
        <taxon>Pseudomonadati</taxon>
        <taxon>Bacteroidota</taxon>
        <taxon>Bacteroidia</taxon>
        <taxon>Bacteroidales</taxon>
        <taxon>Prevotellaceae</taxon>
        <taxon>Alloprevotella</taxon>
    </lineage>
</organism>
<feature type="domain" description="Organic solvent tolerance-like N-terminal" evidence="1">
    <location>
        <begin position="44"/>
        <end position="200"/>
    </location>
</feature>
<reference evidence="2 3" key="1">
    <citation type="submission" date="2011-08" db="EMBL/GenBank/DDBJ databases">
        <title>The Genome Sequence of Prevotella sp. oral taxon 302 str. F0323.</title>
        <authorList>
            <consortium name="The Broad Institute Genome Sequencing Platform"/>
            <person name="Earl A."/>
            <person name="Ward D."/>
            <person name="Feldgarden M."/>
            <person name="Gevers D."/>
            <person name="Izard J."/>
            <person name="Blanton J.M."/>
            <person name="Baranova O.V."/>
            <person name="Tanner A.C."/>
            <person name="Dewhirst F.E."/>
            <person name="Young S.K."/>
            <person name="Zeng Q."/>
            <person name="Gargeya S."/>
            <person name="Fitzgerald M."/>
            <person name="Haas B."/>
            <person name="Abouelleil A."/>
            <person name="Alvarado L."/>
            <person name="Arachchi H.M."/>
            <person name="Berlin A."/>
            <person name="Brown A."/>
            <person name="Chapman S.B."/>
            <person name="Chen Z."/>
            <person name="Dunbar C."/>
            <person name="Freedman E."/>
            <person name="Gearin G."/>
            <person name="Gellesch M."/>
            <person name="Goldberg J."/>
            <person name="Griggs A."/>
            <person name="Gujja S."/>
            <person name="Heiman D."/>
            <person name="Howarth C."/>
            <person name="Larson L."/>
            <person name="Lui A."/>
            <person name="MacDonald P.J.P."/>
            <person name="Montmayeur A."/>
            <person name="Murphy C."/>
            <person name="Neiman D."/>
            <person name="Pearson M."/>
            <person name="Priest M."/>
            <person name="Roberts A."/>
            <person name="Saif S."/>
            <person name="Shea T."/>
            <person name="Shenoy N."/>
            <person name="Sisk P."/>
            <person name="Stolte C."/>
            <person name="Sykes S."/>
            <person name="Wortman J."/>
            <person name="Nusbaum C."/>
            <person name="Birren B."/>
        </authorList>
    </citation>
    <scope>NUCLEOTIDE SEQUENCE [LARGE SCALE GENOMIC DNA]</scope>
    <source>
        <strain evidence="2 3">F0323</strain>
    </source>
</reference>
<dbReference type="Proteomes" id="UP000015993">
    <property type="component" value="Unassembled WGS sequence"/>
</dbReference>
<evidence type="ECO:0000313" key="2">
    <source>
        <dbReference type="EMBL" id="EHG21257.1"/>
    </source>
</evidence>
<comment type="caution">
    <text evidence="2">The sequence shown here is derived from an EMBL/GenBank/DDBJ whole genome shotgun (WGS) entry which is preliminary data.</text>
</comment>
<name>G5GDX4_9BACT</name>